<dbReference type="InterPro" id="IPR040079">
    <property type="entry name" value="Glutathione_S-Trfase"/>
</dbReference>
<feature type="domain" description="GST N-terminal" evidence="1">
    <location>
        <begin position="1"/>
        <end position="76"/>
    </location>
</feature>
<dbReference type="SUPFAM" id="SSF52833">
    <property type="entry name" value="Thioredoxin-like"/>
    <property type="match status" value="1"/>
</dbReference>
<evidence type="ECO:0000259" key="1">
    <source>
        <dbReference type="PROSITE" id="PS50404"/>
    </source>
</evidence>
<gene>
    <name evidence="2" type="primary">grxB</name>
    <name evidence="2" type="ORF">KMAL_11660</name>
</gene>
<dbReference type="EMBL" id="POTC01000010">
    <property type="protein sequence ID" value="POF63258.1"/>
    <property type="molecule type" value="Genomic_DNA"/>
</dbReference>
<dbReference type="SFLD" id="SFLDG01204">
    <property type="entry name" value="Grx2-like.1"/>
    <property type="match status" value="1"/>
</dbReference>
<dbReference type="Proteomes" id="UP000237344">
    <property type="component" value="Unassembled WGS sequence"/>
</dbReference>
<dbReference type="PROSITE" id="PS51354">
    <property type="entry name" value="GLUTAREDOXIN_2"/>
    <property type="match status" value="1"/>
</dbReference>
<dbReference type="Gene3D" id="1.20.1050.10">
    <property type="match status" value="1"/>
</dbReference>
<dbReference type="NCBIfam" id="NF007702">
    <property type="entry name" value="PRK10387.1"/>
    <property type="match status" value="1"/>
</dbReference>
<dbReference type="InterPro" id="IPR011901">
    <property type="entry name" value="Grx2"/>
</dbReference>
<dbReference type="CDD" id="cd03037">
    <property type="entry name" value="GST_N_GRX2"/>
    <property type="match status" value="1"/>
</dbReference>
<dbReference type="SFLD" id="SFLDS00019">
    <property type="entry name" value="Glutathione_Transferase_(cytos"/>
    <property type="match status" value="1"/>
</dbReference>
<dbReference type="Gene3D" id="3.40.30.10">
    <property type="entry name" value="Glutaredoxin"/>
    <property type="match status" value="1"/>
</dbReference>
<dbReference type="InterPro" id="IPR011767">
    <property type="entry name" value="GLR_AS"/>
</dbReference>
<evidence type="ECO:0000313" key="2">
    <source>
        <dbReference type="EMBL" id="POF63258.1"/>
    </source>
</evidence>
<dbReference type="SFLD" id="SFLDG01183">
    <property type="entry name" value="Grx2-like"/>
    <property type="match status" value="1"/>
</dbReference>
<dbReference type="PROSITE" id="PS00195">
    <property type="entry name" value="GLUTAREDOXIN_1"/>
    <property type="match status" value="1"/>
</dbReference>
<reference evidence="2 3" key="1">
    <citation type="submission" date="2018-01" db="EMBL/GenBank/DDBJ databases">
        <title>Draft Genome Sequence of Komagataeibacter maltaceti LMG 1529, a Vinegar Producing Acetic Acid Bacterium Isolated from Malt Vinegar Brewery Acetifiers.</title>
        <authorList>
            <person name="Zhang Q."/>
            <person name="Hollensteiner J."/>
            <person name="Poehlein A."/>
            <person name="Daniel R."/>
        </authorList>
    </citation>
    <scope>NUCLEOTIDE SEQUENCE [LARGE SCALE GENOMIC DNA]</scope>
    <source>
        <strain evidence="2 3">LMG 1529</strain>
    </source>
</reference>
<dbReference type="RefSeq" id="WP_110094796.1">
    <property type="nucleotide sequence ID" value="NZ_NKUE01000011.1"/>
</dbReference>
<proteinExistence type="predicted"/>
<dbReference type="InterPro" id="IPR036249">
    <property type="entry name" value="Thioredoxin-like_sf"/>
</dbReference>
<dbReference type="NCBIfam" id="TIGR02182">
    <property type="entry name" value="GRXB"/>
    <property type="match status" value="1"/>
</dbReference>
<dbReference type="InterPro" id="IPR007494">
    <property type="entry name" value="Glutaredoxin2_C"/>
</dbReference>
<dbReference type="Pfam" id="PF04399">
    <property type="entry name" value="Glutaredoxin2_C"/>
    <property type="match status" value="1"/>
</dbReference>
<dbReference type="OrthoDB" id="5291571at2"/>
<dbReference type="AlphaFoldDB" id="A0A2S3W374"/>
<name>A0A2S3W374_9PROT</name>
<sequence>MRLYSYDHCPFCVKARMIFGLKGIAVDVVTLLNDYVATPTRMIGTKMLPILEQDGRFMGESMDIVGHVDAMDGHRVLTGPINPQVGEWIQATNAVAFRLILPRDAAAPLEEFATTAARAYFIRNKEKMVGPFGALLDDSAGMIAQVDERLRALAPLVRAPHAVNGELSDDDIHLFAFLRSLTIVAGLTWPEEVAQYCRTMSRACGVPLFDTISA</sequence>
<keyword evidence="3" id="KW-1185">Reference proteome</keyword>
<dbReference type="InterPro" id="IPR036282">
    <property type="entry name" value="Glutathione-S-Trfase_C_sf"/>
</dbReference>
<dbReference type="InterPro" id="IPR004045">
    <property type="entry name" value="Glutathione_S-Trfase_N"/>
</dbReference>
<dbReference type="CDD" id="cd03199">
    <property type="entry name" value="GST_C_GRX2"/>
    <property type="match status" value="1"/>
</dbReference>
<comment type="caution">
    <text evidence="2">The sequence shown here is derived from an EMBL/GenBank/DDBJ whole genome shotgun (WGS) entry which is preliminary data.</text>
</comment>
<accession>A0A2S3W374</accession>
<dbReference type="GO" id="GO:0005829">
    <property type="term" value="C:cytosol"/>
    <property type="evidence" value="ECO:0007669"/>
    <property type="project" value="InterPro"/>
</dbReference>
<dbReference type="PROSITE" id="PS50404">
    <property type="entry name" value="GST_NTER"/>
    <property type="match status" value="1"/>
</dbReference>
<organism evidence="2 3">
    <name type="scientific">Novacetimonas maltaceti</name>
    <dbReference type="NCBI Taxonomy" id="1203393"/>
    <lineage>
        <taxon>Bacteria</taxon>
        <taxon>Pseudomonadati</taxon>
        <taxon>Pseudomonadota</taxon>
        <taxon>Alphaproteobacteria</taxon>
        <taxon>Acetobacterales</taxon>
        <taxon>Acetobacteraceae</taxon>
        <taxon>Novacetimonas</taxon>
    </lineage>
</organism>
<dbReference type="SUPFAM" id="SSF47616">
    <property type="entry name" value="GST C-terminal domain-like"/>
    <property type="match status" value="1"/>
</dbReference>
<evidence type="ECO:0000313" key="3">
    <source>
        <dbReference type="Proteomes" id="UP000237344"/>
    </source>
</evidence>
<dbReference type="Pfam" id="PF13417">
    <property type="entry name" value="GST_N_3"/>
    <property type="match status" value="1"/>
</dbReference>
<protein>
    <submittedName>
        <fullName evidence="2">Glutaredoxin-2</fullName>
    </submittedName>
</protein>